<sequence length="44" mass="5204">MGTCTDDSRKPWDSSGNQHTLRLEFVECYTLQLNSQEIQWMLQL</sequence>
<gene>
    <name evidence="1" type="ORF">L798_02625</name>
</gene>
<proteinExistence type="predicted"/>
<dbReference type="AlphaFoldDB" id="A0A067QH00"/>
<dbReference type="EMBL" id="KK853419">
    <property type="protein sequence ID" value="KDR07709.1"/>
    <property type="molecule type" value="Genomic_DNA"/>
</dbReference>
<dbReference type="InParanoid" id="A0A067QH00"/>
<keyword evidence="2" id="KW-1185">Reference proteome</keyword>
<evidence type="ECO:0000313" key="2">
    <source>
        <dbReference type="Proteomes" id="UP000027135"/>
    </source>
</evidence>
<name>A0A067QH00_ZOONE</name>
<dbReference type="Proteomes" id="UP000027135">
    <property type="component" value="Unassembled WGS sequence"/>
</dbReference>
<reference evidence="1 2" key="1">
    <citation type="journal article" date="2014" name="Nat. Commun.">
        <title>Molecular traces of alternative social organization in a termite genome.</title>
        <authorList>
            <person name="Terrapon N."/>
            <person name="Li C."/>
            <person name="Robertson H.M."/>
            <person name="Ji L."/>
            <person name="Meng X."/>
            <person name="Booth W."/>
            <person name="Chen Z."/>
            <person name="Childers C.P."/>
            <person name="Glastad K.M."/>
            <person name="Gokhale K."/>
            <person name="Gowin J."/>
            <person name="Gronenberg W."/>
            <person name="Hermansen R.A."/>
            <person name="Hu H."/>
            <person name="Hunt B.G."/>
            <person name="Huylmans A.K."/>
            <person name="Khalil S.M."/>
            <person name="Mitchell R.D."/>
            <person name="Munoz-Torres M.C."/>
            <person name="Mustard J.A."/>
            <person name="Pan H."/>
            <person name="Reese J.T."/>
            <person name="Scharf M.E."/>
            <person name="Sun F."/>
            <person name="Vogel H."/>
            <person name="Xiao J."/>
            <person name="Yang W."/>
            <person name="Yang Z."/>
            <person name="Yang Z."/>
            <person name="Zhou J."/>
            <person name="Zhu J."/>
            <person name="Brent C.S."/>
            <person name="Elsik C.G."/>
            <person name="Goodisman M.A."/>
            <person name="Liberles D.A."/>
            <person name="Roe R.M."/>
            <person name="Vargo E.L."/>
            <person name="Vilcinskas A."/>
            <person name="Wang J."/>
            <person name="Bornberg-Bauer E."/>
            <person name="Korb J."/>
            <person name="Zhang G."/>
            <person name="Liebig J."/>
        </authorList>
    </citation>
    <scope>NUCLEOTIDE SEQUENCE [LARGE SCALE GENOMIC DNA]</scope>
    <source>
        <tissue evidence="1">Whole organism</tissue>
    </source>
</reference>
<protein>
    <submittedName>
        <fullName evidence="1">Uncharacterized protein</fullName>
    </submittedName>
</protein>
<organism evidence="1 2">
    <name type="scientific">Zootermopsis nevadensis</name>
    <name type="common">Dampwood termite</name>
    <dbReference type="NCBI Taxonomy" id="136037"/>
    <lineage>
        <taxon>Eukaryota</taxon>
        <taxon>Metazoa</taxon>
        <taxon>Ecdysozoa</taxon>
        <taxon>Arthropoda</taxon>
        <taxon>Hexapoda</taxon>
        <taxon>Insecta</taxon>
        <taxon>Pterygota</taxon>
        <taxon>Neoptera</taxon>
        <taxon>Polyneoptera</taxon>
        <taxon>Dictyoptera</taxon>
        <taxon>Blattodea</taxon>
        <taxon>Blattoidea</taxon>
        <taxon>Termitoidae</taxon>
        <taxon>Termopsidae</taxon>
        <taxon>Zootermopsis</taxon>
    </lineage>
</organism>
<accession>A0A067QH00</accession>
<evidence type="ECO:0000313" key="1">
    <source>
        <dbReference type="EMBL" id="KDR07709.1"/>
    </source>
</evidence>